<reference evidence="1 2" key="1">
    <citation type="submission" date="2024-12" db="EMBL/GenBank/DDBJ databases">
        <title>The unique morphological basis and parallel evolutionary history of personate flowers in Penstemon.</title>
        <authorList>
            <person name="Depatie T.H."/>
            <person name="Wessinger C.A."/>
        </authorList>
    </citation>
    <scope>NUCLEOTIDE SEQUENCE [LARGE SCALE GENOMIC DNA]</scope>
    <source>
        <strain evidence="1">WTNN_2</strain>
        <tissue evidence="1">Leaf</tissue>
    </source>
</reference>
<comment type="caution">
    <text evidence="1">The sequence shown here is derived from an EMBL/GenBank/DDBJ whole genome shotgun (WGS) entry which is preliminary data.</text>
</comment>
<keyword evidence="2" id="KW-1185">Reference proteome</keyword>
<accession>A0ABD3UMA7</accession>
<proteinExistence type="predicted"/>
<evidence type="ECO:0000313" key="2">
    <source>
        <dbReference type="Proteomes" id="UP001634393"/>
    </source>
</evidence>
<dbReference type="Proteomes" id="UP001634393">
    <property type="component" value="Unassembled WGS sequence"/>
</dbReference>
<dbReference type="EMBL" id="JBJXBP010000001">
    <property type="protein sequence ID" value="KAL3850637.1"/>
    <property type="molecule type" value="Genomic_DNA"/>
</dbReference>
<gene>
    <name evidence="1" type="ORF">ACJIZ3_012519</name>
</gene>
<evidence type="ECO:0000313" key="1">
    <source>
        <dbReference type="EMBL" id="KAL3850637.1"/>
    </source>
</evidence>
<organism evidence="1 2">
    <name type="scientific">Penstemon smallii</name>
    <dbReference type="NCBI Taxonomy" id="265156"/>
    <lineage>
        <taxon>Eukaryota</taxon>
        <taxon>Viridiplantae</taxon>
        <taxon>Streptophyta</taxon>
        <taxon>Embryophyta</taxon>
        <taxon>Tracheophyta</taxon>
        <taxon>Spermatophyta</taxon>
        <taxon>Magnoliopsida</taxon>
        <taxon>eudicotyledons</taxon>
        <taxon>Gunneridae</taxon>
        <taxon>Pentapetalae</taxon>
        <taxon>asterids</taxon>
        <taxon>lamiids</taxon>
        <taxon>Lamiales</taxon>
        <taxon>Plantaginaceae</taxon>
        <taxon>Cheloneae</taxon>
        <taxon>Penstemon</taxon>
    </lineage>
</organism>
<sequence length="275" mass="31818">MGFSDKCFRHAVCFEAERAYRNVIGRSLRFNNFIPLCFRSKFPEKFLKNVDGYEKWTDGLIGNDRSREKFRENLYGKSFYFNATLAQKYFPCIKLGHFPSVELYDGITCYSETTESLIPQILEGCFPSHIDANWVDPNCLYHTPDSIYAEISNTNASYLLEEKVEESTMNSHSSDWKTERMNALLSSNRLRHHRIVKGFFKHSSHSPANSFDIMTAKLNKDQNNLEFLAKLFIEISIKLRNKIQKNSPTNTVTDFNVGDRKNRALIIGGEVLNLH</sequence>
<dbReference type="AlphaFoldDB" id="A0ABD3UMA7"/>
<name>A0ABD3UMA7_9LAMI</name>
<protein>
    <submittedName>
        <fullName evidence="1">Uncharacterized protein</fullName>
    </submittedName>
</protein>